<sequence>MFAPHLWRTMRLPSTIIPTKDRIGAILESKHWIRSVTVAAQHIEQVSSLGLITLQELVLYDQDFQVSYTGDPVRVDAVVFMVSSNKSLQSLAINLNHYNYESKQLTPSLMLAIARHPSLTKLTWHIPDDLDTRAFVKCLLHVCHTSIQELHLATKRNVSTYGFRFNTCPAFTHEDFNNDQNVIKRGSEYETLLRRLELPIDQLEKPFKLKTLYLCLKPCDDILPFLRNCPQIEDVRIDLSDRVIGEQIPQVLATHCPLLRRVDLRTTWRANNDVRRAIEMRQFSQLQRVYIPFSDYRNVRFLIRGLERSSRLSLEVLCMSKTELAPPTFVLSLLTTFPHLKEIDFGTVKVFIFDTTETAQGALHLQRKEDLESEDAITEDWDPWQVYRPLQPMDYWWSQWTLAKAFMKRVKVAYELLSQKRELRPIHMKYMYPIKHFVPRDEAEAYANRTGAWADGRRSWTIKDARRVLKNGHPQPAQETMMSKIVTLFTEWWR</sequence>
<dbReference type="Gene3D" id="3.80.10.10">
    <property type="entry name" value="Ribonuclease Inhibitor"/>
    <property type="match status" value="1"/>
</dbReference>
<dbReference type="EMBL" id="KN042429">
    <property type="protein sequence ID" value="KFH63055.1"/>
    <property type="molecule type" value="Genomic_DNA"/>
</dbReference>
<protein>
    <submittedName>
        <fullName evidence="1">Uncharacterized protein</fullName>
    </submittedName>
</protein>
<dbReference type="AlphaFoldDB" id="A0A086TM78"/>
<accession>A0A086TM78</accession>
<reference evidence="1 2" key="1">
    <citation type="submission" date="2011-02" db="EMBL/GenBank/DDBJ databases">
        <title>The Genome Sequence of Mortierella verticillata NRRL 6337.</title>
        <authorList>
            <consortium name="The Broad Institute Genome Sequencing Platform"/>
            <person name="Russ C."/>
            <person name="Cuomo C."/>
            <person name="Burger G."/>
            <person name="Gray M.W."/>
            <person name="Holland P.W.H."/>
            <person name="King N."/>
            <person name="Lang F.B.F."/>
            <person name="Roger A.J."/>
            <person name="Ruiz-Trillo I."/>
            <person name="Young S.K."/>
            <person name="Zeng Q."/>
            <person name="Gargeya S."/>
            <person name="Alvarado L."/>
            <person name="Berlin A."/>
            <person name="Chapman S.B."/>
            <person name="Chen Z."/>
            <person name="Freedman E."/>
            <person name="Gellesch M."/>
            <person name="Goldberg J."/>
            <person name="Griggs A."/>
            <person name="Gujja S."/>
            <person name="Heilman E."/>
            <person name="Heiman D."/>
            <person name="Howarth C."/>
            <person name="Mehta T."/>
            <person name="Neiman D."/>
            <person name="Pearson M."/>
            <person name="Roberts A."/>
            <person name="Saif S."/>
            <person name="Shea T."/>
            <person name="Shenoy N."/>
            <person name="Sisk P."/>
            <person name="Stolte C."/>
            <person name="Sykes S."/>
            <person name="White J."/>
            <person name="Yandava C."/>
            <person name="Haas B."/>
            <person name="Nusbaum C."/>
            <person name="Birren B."/>
        </authorList>
    </citation>
    <scope>NUCLEOTIDE SEQUENCE [LARGE SCALE GENOMIC DNA]</scope>
    <source>
        <strain evidence="1 2">NRRL 6337</strain>
    </source>
</reference>
<proteinExistence type="predicted"/>
<name>A0A086TM78_9FUNG</name>
<organism evidence="1 2">
    <name type="scientific">Podila verticillata NRRL 6337</name>
    <dbReference type="NCBI Taxonomy" id="1069443"/>
    <lineage>
        <taxon>Eukaryota</taxon>
        <taxon>Fungi</taxon>
        <taxon>Fungi incertae sedis</taxon>
        <taxon>Mucoromycota</taxon>
        <taxon>Mortierellomycotina</taxon>
        <taxon>Mortierellomycetes</taxon>
        <taxon>Mortierellales</taxon>
        <taxon>Mortierellaceae</taxon>
        <taxon>Podila</taxon>
    </lineage>
</organism>
<dbReference type="SUPFAM" id="SSF52047">
    <property type="entry name" value="RNI-like"/>
    <property type="match status" value="1"/>
</dbReference>
<dbReference type="OrthoDB" id="2339682at2759"/>
<dbReference type="InterPro" id="IPR032675">
    <property type="entry name" value="LRR_dom_sf"/>
</dbReference>
<evidence type="ECO:0000313" key="1">
    <source>
        <dbReference type="EMBL" id="KFH63055.1"/>
    </source>
</evidence>
<dbReference type="Proteomes" id="UP000243308">
    <property type="component" value="Unassembled WGS sequence"/>
</dbReference>
<gene>
    <name evidence="1" type="ORF">MVEG_11092</name>
</gene>
<evidence type="ECO:0000313" key="2">
    <source>
        <dbReference type="Proteomes" id="UP000243308"/>
    </source>
</evidence>
<keyword evidence="2" id="KW-1185">Reference proteome</keyword>